<sequence>MSRKYYEVLMKNSPVGYALHRMLYDEAGNPWDYIFEEVNPMFEELTGLSREKIVGKRVKEVIPGIEKSEFDWIRYYGKIAQTGGREEFEQYSHPLKKWFQVKVFSQEKDTFVTYFLDITTQKNQLEELEQFFHVNLDLLCIANTSGYFVKVNHVWEQLLGFPDTVIQQHQFLDFVHPDDLEVTIEAIEKLTHEKEIKGFVNRYRNSQGKYRQLEWRAAAGPNQLIYAAARDITEQLNFQEANELQREQLRTIMDLVPNYIFAKDEAGVYLLANKSVASIFGQSPESVVGKTDLDWGVTESEFQRYRQDDLEVIHSGKVKYIAKEPAPRPDGTMGWFQTVKIPYQHPGHDLQAVLGVATDITERVMAEEQMQEFNEKLKMANLELDRAMNQELEVSKAKSEFLANMSHEIRTPMNAVIGLSHLALNETNDEKMLSYLRRIQHSGKNLMNIINDILDFSNIEAGKITIETQLLSVKKVAKEVANTFEIRAIQKGLTLETTIDPAVPDYVMGDSQRLRQILVNLVSNAVKFTESGSIHIKAWREAVAGDQMLLRFEVSDTGVGIHPEKVEKLFQPFAQVDGSITRRYGGTGLGLSISRRLIELMNGRIWVESQPGQGAAFSFELPFETIFDHSAVNLHAGLKDVGLLLVTSNSQVRKQVREHLESFRLQFDCIQNGVLTQHRCSGRCDLMILHYRPETWEQDFEGLEQLARRHLTGLPVVLLMDTHASPPALPDGVTMNHIRVKELTQSAMLEALITLMGDTAYQGNGFRQQEAADQTDAAEPLDTEALTAILMALEEQLNTYSLVDEDAMYQLTRRLKTIKTFHQVVEEFQHAVESFEYDKAMDTLKKIRQQMGDERQ</sequence>
<dbReference type="CDD" id="cd16922">
    <property type="entry name" value="HATPase_EvgS-ArcB-TorS-like"/>
    <property type="match status" value="1"/>
</dbReference>
<dbReference type="Pfam" id="PF08448">
    <property type="entry name" value="PAS_4"/>
    <property type="match status" value="1"/>
</dbReference>
<dbReference type="Pfam" id="PF00512">
    <property type="entry name" value="HisKA"/>
    <property type="match status" value="1"/>
</dbReference>
<gene>
    <name evidence="10" type="ORF">AAIG11_12645</name>
</gene>
<dbReference type="Pfam" id="PF08447">
    <property type="entry name" value="PAS_3"/>
    <property type="match status" value="1"/>
</dbReference>
<evidence type="ECO:0000259" key="9">
    <source>
        <dbReference type="PROSITE" id="PS50113"/>
    </source>
</evidence>
<evidence type="ECO:0000256" key="4">
    <source>
        <dbReference type="ARBA" id="ARBA00022777"/>
    </source>
</evidence>
<comment type="catalytic activity">
    <reaction evidence="1">
        <text>ATP + protein L-histidine = ADP + protein N-phospho-L-histidine.</text>
        <dbReference type="EC" id="2.7.13.3"/>
    </reaction>
</comment>
<feature type="domain" description="PAS" evidence="8">
    <location>
        <begin position="124"/>
        <end position="194"/>
    </location>
</feature>
<reference evidence="10 11" key="1">
    <citation type="submission" date="2024-04" db="EMBL/GenBank/DDBJ databases">
        <title>Genome sequencing and metabolic network reconstruction of aminoacids and betaine degradation by Anoxynatronum sibiricum.</title>
        <authorList>
            <person name="Detkova E.N."/>
            <person name="Boltjanskaja Y.V."/>
            <person name="Mardanov A.V."/>
            <person name="Kevbrin V."/>
        </authorList>
    </citation>
    <scope>NUCLEOTIDE SEQUENCE [LARGE SCALE GENOMIC DNA]</scope>
    <source>
        <strain evidence="10 11">Z-7981</strain>
    </source>
</reference>
<dbReference type="SMART" id="SM00387">
    <property type="entry name" value="HATPase_c"/>
    <property type="match status" value="1"/>
</dbReference>
<organism evidence="10 11">
    <name type="scientific">Anoxynatronum sibiricum</name>
    <dbReference type="NCBI Taxonomy" id="210623"/>
    <lineage>
        <taxon>Bacteria</taxon>
        <taxon>Bacillati</taxon>
        <taxon>Bacillota</taxon>
        <taxon>Clostridia</taxon>
        <taxon>Eubacteriales</taxon>
        <taxon>Clostridiaceae</taxon>
        <taxon>Anoxynatronum</taxon>
    </lineage>
</organism>
<dbReference type="Pfam" id="PF13188">
    <property type="entry name" value="PAS_8"/>
    <property type="match status" value="1"/>
</dbReference>
<dbReference type="PROSITE" id="PS50113">
    <property type="entry name" value="PAC"/>
    <property type="match status" value="1"/>
</dbReference>
<dbReference type="Gene3D" id="3.30.450.20">
    <property type="entry name" value="PAS domain"/>
    <property type="match status" value="3"/>
</dbReference>
<evidence type="ECO:0000256" key="2">
    <source>
        <dbReference type="ARBA" id="ARBA00012438"/>
    </source>
</evidence>
<keyword evidence="3" id="KW-0597">Phosphoprotein</keyword>
<dbReference type="PROSITE" id="PS50109">
    <property type="entry name" value="HIS_KIN"/>
    <property type="match status" value="1"/>
</dbReference>
<evidence type="ECO:0000259" key="7">
    <source>
        <dbReference type="PROSITE" id="PS50109"/>
    </source>
</evidence>
<dbReference type="RefSeq" id="WP_343186632.1">
    <property type="nucleotide sequence ID" value="NZ_JBCITM010000014.1"/>
</dbReference>
<evidence type="ECO:0000259" key="8">
    <source>
        <dbReference type="PROSITE" id="PS50112"/>
    </source>
</evidence>
<dbReference type="SUPFAM" id="SSF47384">
    <property type="entry name" value="Homodimeric domain of signal transducing histidine kinase"/>
    <property type="match status" value="1"/>
</dbReference>
<dbReference type="PANTHER" id="PTHR45339:SF1">
    <property type="entry name" value="HYBRID SIGNAL TRANSDUCTION HISTIDINE KINASE J"/>
    <property type="match status" value="1"/>
</dbReference>
<dbReference type="EC" id="2.7.13.3" evidence="2"/>
<dbReference type="InterPro" id="IPR003661">
    <property type="entry name" value="HisK_dim/P_dom"/>
</dbReference>
<dbReference type="PANTHER" id="PTHR45339">
    <property type="entry name" value="HYBRID SIGNAL TRANSDUCTION HISTIDINE KINASE J"/>
    <property type="match status" value="1"/>
</dbReference>
<keyword evidence="4" id="KW-0808">Transferase</keyword>
<feature type="domain" description="PAS" evidence="8">
    <location>
        <begin position="245"/>
        <end position="293"/>
    </location>
</feature>
<dbReference type="SMART" id="SM00388">
    <property type="entry name" value="HisKA"/>
    <property type="match status" value="1"/>
</dbReference>
<keyword evidence="5" id="KW-0902">Two-component regulatory system</keyword>
<dbReference type="SMART" id="SM00091">
    <property type="entry name" value="PAS"/>
    <property type="match status" value="3"/>
</dbReference>
<dbReference type="InterPro" id="IPR003594">
    <property type="entry name" value="HATPase_dom"/>
</dbReference>
<dbReference type="CDD" id="cd00130">
    <property type="entry name" value="PAS"/>
    <property type="match status" value="2"/>
</dbReference>
<evidence type="ECO:0000256" key="5">
    <source>
        <dbReference type="ARBA" id="ARBA00023012"/>
    </source>
</evidence>
<feature type="domain" description="PAC" evidence="9">
    <location>
        <begin position="314"/>
        <end position="372"/>
    </location>
</feature>
<accession>A0ABU9VWG2</accession>
<evidence type="ECO:0000256" key="1">
    <source>
        <dbReference type="ARBA" id="ARBA00000085"/>
    </source>
</evidence>
<dbReference type="Pfam" id="PF02518">
    <property type="entry name" value="HATPase_c"/>
    <property type="match status" value="1"/>
</dbReference>
<dbReference type="InterPro" id="IPR013655">
    <property type="entry name" value="PAS_fold_3"/>
</dbReference>
<feature type="domain" description="Histidine kinase" evidence="7">
    <location>
        <begin position="404"/>
        <end position="625"/>
    </location>
</feature>
<dbReference type="PROSITE" id="PS50112">
    <property type="entry name" value="PAS"/>
    <property type="match status" value="2"/>
</dbReference>
<dbReference type="CDD" id="cd00082">
    <property type="entry name" value="HisKA"/>
    <property type="match status" value="1"/>
</dbReference>
<comment type="caution">
    <text evidence="10">The sequence shown here is derived from an EMBL/GenBank/DDBJ whole genome shotgun (WGS) entry which is preliminary data.</text>
</comment>
<keyword evidence="6" id="KW-0175">Coiled coil</keyword>
<dbReference type="Gene3D" id="1.10.287.130">
    <property type="match status" value="1"/>
</dbReference>
<dbReference type="InterPro" id="IPR000700">
    <property type="entry name" value="PAS-assoc_C"/>
</dbReference>
<feature type="coiled-coil region" evidence="6">
    <location>
        <begin position="363"/>
        <end position="390"/>
    </location>
</feature>
<evidence type="ECO:0000256" key="3">
    <source>
        <dbReference type="ARBA" id="ARBA00022553"/>
    </source>
</evidence>
<dbReference type="InterPro" id="IPR035965">
    <property type="entry name" value="PAS-like_dom_sf"/>
</dbReference>
<evidence type="ECO:0000313" key="10">
    <source>
        <dbReference type="EMBL" id="MEN1761333.1"/>
    </source>
</evidence>
<dbReference type="SUPFAM" id="SSF55874">
    <property type="entry name" value="ATPase domain of HSP90 chaperone/DNA topoisomerase II/histidine kinase"/>
    <property type="match status" value="1"/>
</dbReference>
<protein>
    <recommendedName>
        <fullName evidence="2">histidine kinase</fullName>
        <ecNumber evidence="2">2.7.13.3</ecNumber>
    </recommendedName>
</protein>
<dbReference type="PRINTS" id="PR00344">
    <property type="entry name" value="BCTRLSENSOR"/>
</dbReference>
<dbReference type="EMBL" id="JBCITM010000014">
    <property type="protein sequence ID" value="MEN1761333.1"/>
    <property type="molecule type" value="Genomic_DNA"/>
</dbReference>
<evidence type="ECO:0000313" key="11">
    <source>
        <dbReference type="Proteomes" id="UP001407405"/>
    </source>
</evidence>
<dbReference type="InterPro" id="IPR005467">
    <property type="entry name" value="His_kinase_dom"/>
</dbReference>
<dbReference type="InterPro" id="IPR036097">
    <property type="entry name" value="HisK_dim/P_sf"/>
</dbReference>
<keyword evidence="4" id="KW-0418">Kinase</keyword>
<keyword evidence="11" id="KW-1185">Reference proteome</keyword>
<dbReference type="NCBIfam" id="TIGR00229">
    <property type="entry name" value="sensory_box"/>
    <property type="match status" value="3"/>
</dbReference>
<dbReference type="InterPro" id="IPR013656">
    <property type="entry name" value="PAS_4"/>
</dbReference>
<dbReference type="SUPFAM" id="SSF55785">
    <property type="entry name" value="PYP-like sensor domain (PAS domain)"/>
    <property type="match status" value="3"/>
</dbReference>
<dbReference type="Gene3D" id="3.30.565.10">
    <property type="entry name" value="Histidine kinase-like ATPase, C-terminal domain"/>
    <property type="match status" value="1"/>
</dbReference>
<dbReference type="InterPro" id="IPR004358">
    <property type="entry name" value="Sig_transdc_His_kin-like_C"/>
</dbReference>
<name>A0ABU9VWG2_9CLOT</name>
<dbReference type="Proteomes" id="UP001407405">
    <property type="component" value="Unassembled WGS sequence"/>
</dbReference>
<proteinExistence type="predicted"/>
<dbReference type="InterPro" id="IPR036890">
    <property type="entry name" value="HATPase_C_sf"/>
</dbReference>
<dbReference type="InterPro" id="IPR000014">
    <property type="entry name" value="PAS"/>
</dbReference>
<evidence type="ECO:0000256" key="6">
    <source>
        <dbReference type="SAM" id="Coils"/>
    </source>
</evidence>